<dbReference type="PANTHER" id="PTHR10338:SF115">
    <property type="entry name" value="INTER-ALPHA-TRYPSIN INHIBITOR HEAVY CHAIN H3"/>
    <property type="match status" value="1"/>
</dbReference>
<evidence type="ECO:0000259" key="11">
    <source>
        <dbReference type="PROSITE" id="PS50234"/>
    </source>
</evidence>
<evidence type="ECO:0000256" key="8">
    <source>
        <dbReference type="ARBA" id="ARBA00023180"/>
    </source>
</evidence>
<dbReference type="SMART" id="SM00327">
    <property type="entry name" value="VWA"/>
    <property type="match status" value="1"/>
</dbReference>
<dbReference type="GO" id="GO:0030212">
    <property type="term" value="P:hyaluronan metabolic process"/>
    <property type="evidence" value="ECO:0007669"/>
    <property type="project" value="InterPro"/>
</dbReference>
<dbReference type="Proteomes" id="UP000265120">
    <property type="component" value="Chromosome 11"/>
</dbReference>
<dbReference type="SUPFAM" id="SSF53300">
    <property type="entry name" value="vWA-like"/>
    <property type="match status" value="1"/>
</dbReference>
<evidence type="ECO:0000256" key="9">
    <source>
        <dbReference type="ARBA" id="ARBA00037051"/>
    </source>
</evidence>
<dbReference type="SMART" id="SM00609">
    <property type="entry name" value="VIT"/>
    <property type="match status" value="1"/>
</dbReference>
<sequence length="858" mass="95583">SFFSLQKRSTDSADMVEVQSVKIACAVMSRFARTVMTSIALNKANSSQEVFFKVELPKTAFISNFSMEIEGQVYVGQVKGKEKAKQEYDKAVSSGKTAGLVKASGRKMESFSVSVNIAAKSTVTFVLTYEELLQRKLGKYEILTRVQPKSLVQDFQIVADIYEPQGISFVDATATFLSNDLLPLVKKTFISDKKAHISFSPTVEQQRNCSGCEATIIDGDFIINYDVRREAGLGEVQIVNGYFVHFFAPPDLHRVPKNVAFVIDRSGSMSGTKMKQTRDAMVAILKDLHEEDHFALILFDDNIKTWKNHLTKATKNNITEAIEYTQGIRDSGATDINRAVLKAVEMLKKERSQDKVPKRSTDMIVLLTDGMPNSGVSNLGKIQENVRSAVGGNMSLFCLGFGNNVDYSFLDVMSKQNKGLARRIYEASDATLQLQGFYEEVASPLLLDIDLRYPDNAVEFSTKNSFTHLFNGSEIVVAGRLHDNSVDNFLVEVSGEGSEKNYQVQGKPGVPKWDVTYPEDEYIFGDFTERLWAYLTIQQLLDKSDVGSKGQQDVANAKALNMSLRYSFVTPLTSLVVTKPEAEAGTNKTLLANKLTEIGCGVASCLTSSQCNCDDASTVDGDPHFLIEVPDRDDALCFTITDKPGTIFSLVRDPKSGFVVNGQIIGVKGRNNNTYFGRLGISHPELGVRLEVSTDNISVFHDGKNVTLLWSDTELIKEANLDLRLTENSLNVTLRHFIKFVIVKHTKMWKRRHDQQDYLGFYTVDSHHVSKTVHGLLGQFYHEVKFEVEGLNPQEVQEKEDAFLHFKGQTIKVSRHIQKDFSKDVVNGEKVPCWFVDSSGSGLVDGQLSDYVLSGLFD</sequence>
<dbReference type="PROSITE" id="PS51468">
    <property type="entry name" value="VIT"/>
    <property type="match status" value="1"/>
</dbReference>
<keyword evidence="4" id="KW-0646">Protease inhibitor</keyword>
<dbReference type="InterPro" id="IPR050934">
    <property type="entry name" value="ITIH"/>
</dbReference>
<dbReference type="Ensembl" id="ENSCSET00000008429.1">
    <property type="protein sequence ID" value="ENSCSEP00000008342.1"/>
    <property type="gene ID" value="ENSCSEG00000005291.1"/>
</dbReference>
<feature type="domain" description="VWFA" evidence="11">
    <location>
        <begin position="258"/>
        <end position="441"/>
    </location>
</feature>
<protein>
    <recommendedName>
        <fullName evidence="10">Inter-alpha-trypsin inhibitor heavy chain H3</fullName>
    </recommendedName>
</protein>
<reference evidence="13 14" key="1">
    <citation type="journal article" date="2014" name="Nat. Genet.">
        <title>Whole-genome sequence of a flatfish provides insights into ZW sex chromosome evolution and adaptation to a benthic lifestyle.</title>
        <authorList>
            <person name="Chen S."/>
            <person name="Zhang G."/>
            <person name="Shao C."/>
            <person name="Huang Q."/>
            <person name="Liu G."/>
            <person name="Zhang P."/>
            <person name="Song W."/>
            <person name="An N."/>
            <person name="Chalopin D."/>
            <person name="Volff J.N."/>
            <person name="Hong Y."/>
            <person name="Li Q."/>
            <person name="Sha Z."/>
            <person name="Zhou H."/>
            <person name="Xie M."/>
            <person name="Yu Q."/>
            <person name="Liu Y."/>
            <person name="Xiang H."/>
            <person name="Wang N."/>
            <person name="Wu K."/>
            <person name="Yang C."/>
            <person name="Zhou Q."/>
            <person name="Liao X."/>
            <person name="Yang L."/>
            <person name="Hu Q."/>
            <person name="Zhang J."/>
            <person name="Meng L."/>
            <person name="Jin L."/>
            <person name="Tian Y."/>
            <person name="Lian J."/>
            <person name="Yang J."/>
            <person name="Miao G."/>
            <person name="Liu S."/>
            <person name="Liang Z."/>
            <person name="Yan F."/>
            <person name="Li Y."/>
            <person name="Sun B."/>
            <person name="Zhang H."/>
            <person name="Zhang J."/>
            <person name="Zhu Y."/>
            <person name="Du M."/>
            <person name="Zhao Y."/>
            <person name="Schartl M."/>
            <person name="Tang Q."/>
            <person name="Wang J."/>
        </authorList>
    </citation>
    <scope>NUCLEOTIDE SEQUENCE</scope>
</reference>
<dbReference type="InterPro" id="IPR010600">
    <property type="entry name" value="ITI_HC_C"/>
</dbReference>
<dbReference type="InterPro" id="IPR013694">
    <property type="entry name" value="VIT"/>
</dbReference>
<reference evidence="13" key="3">
    <citation type="submission" date="2025-09" db="UniProtKB">
        <authorList>
            <consortium name="Ensembl"/>
        </authorList>
    </citation>
    <scope>IDENTIFICATION</scope>
</reference>
<dbReference type="AlphaFoldDB" id="A0A3P8V198"/>
<evidence type="ECO:0000313" key="14">
    <source>
        <dbReference type="Proteomes" id="UP000265120"/>
    </source>
</evidence>
<reference evidence="13" key="2">
    <citation type="submission" date="2025-08" db="UniProtKB">
        <authorList>
            <consortium name="Ensembl"/>
        </authorList>
    </citation>
    <scope>IDENTIFICATION</scope>
</reference>
<dbReference type="InterPro" id="IPR036465">
    <property type="entry name" value="vWFA_dom_sf"/>
</dbReference>
<dbReference type="Pfam" id="PF00092">
    <property type="entry name" value="VWA"/>
    <property type="match status" value="1"/>
</dbReference>
<proteinExistence type="inferred from homology"/>
<dbReference type="Pfam" id="PF08487">
    <property type="entry name" value="VIT"/>
    <property type="match status" value="1"/>
</dbReference>
<evidence type="ECO:0000256" key="2">
    <source>
        <dbReference type="ARBA" id="ARBA00010158"/>
    </source>
</evidence>
<keyword evidence="6" id="KW-0722">Serine protease inhibitor</keyword>
<keyword evidence="8" id="KW-0325">Glycoprotein</keyword>
<comment type="subcellular location">
    <subcellularLocation>
        <location evidence="1">Secreted</location>
    </subcellularLocation>
</comment>
<feature type="domain" description="VIT" evidence="12">
    <location>
        <begin position="2"/>
        <end position="131"/>
    </location>
</feature>
<dbReference type="GeneTree" id="ENSGT00940000154554"/>
<dbReference type="GO" id="GO:0004867">
    <property type="term" value="F:serine-type endopeptidase inhibitor activity"/>
    <property type="evidence" value="ECO:0007669"/>
    <property type="project" value="UniProtKB-KW"/>
</dbReference>
<dbReference type="OMA" id="QITEKIW"/>
<evidence type="ECO:0000313" key="13">
    <source>
        <dbReference type="Ensembl" id="ENSCSEP00000008342.1"/>
    </source>
</evidence>
<evidence type="ECO:0000256" key="1">
    <source>
        <dbReference type="ARBA" id="ARBA00004613"/>
    </source>
</evidence>
<organism evidence="13 14">
    <name type="scientific">Cynoglossus semilaevis</name>
    <name type="common">Tongue sole</name>
    <dbReference type="NCBI Taxonomy" id="244447"/>
    <lineage>
        <taxon>Eukaryota</taxon>
        <taxon>Metazoa</taxon>
        <taxon>Chordata</taxon>
        <taxon>Craniata</taxon>
        <taxon>Vertebrata</taxon>
        <taxon>Euteleostomi</taxon>
        <taxon>Actinopterygii</taxon>
        <taxon>Neopterygii</taxon>
        <taxon>Teleostei</taxon>
        <taxon>Neoteleostei</taxon>
        <taxon>Acanthomorphata</taxon>
        <taxon>Carangaria</taxon>
        <taxon>Pleuronectiformes</taxon>
        <taxon>Pleuronectoidei</taxon>
        <taxon>Cynoglossidae</taxon>
        <taxon>Cynoglossinae</taxon>
        <taxon>Cynoglossus</taxon>
    </lineage>
</organism>
<evidence type="ECO:0000256" key="7">
    <source>
        <dbReference type="ARBA" id="ARBA00022974"/>
    </source>
</evidence>
<keyword evidence="7" id="KW-0654">Proteoglycan</keyword>
<evidence type="ECO:0000256" key="10">
    <source>
        <dbReference type="ARBA" id="ARBA00039924"/>
    </source>
</evidence>
<comment type="function">
    <text evidence="9">May act as a carrier of hyaluronan in serum or as a binding protein between hyaluronan and other matrix protein, including those on cell surfaces in tissues to regulate the localization, synthesis and degradation of hyaluronan which are essential to cells undergoing biological processes.</text>
</comment>
<keyword evidence="5" id="KW-0732">Signal</keyword>
<evidence type="ECO:0000256" key="6">
    <source>
        <dbReference type="ARBA" id="ARBA00022900"/>
    </source>
</evidence>
<dbReference type="STRING" id="244447.ENSCSEP00000008342"/>
<comment type="similarity">
    <text evidence="2">Belongs to the ITIH family.</text>
</comment>
<name>A0A3P8V198_CYNSE</name>
<dbReference type="Pfam" id="PF06668">
    <property type="entry name" value="ITI_HC_C"/>
    <property type="match status" value="1"/>
</dbReference>
<keyword evidence="14" id="KW-1185">Reference proteome</keyword>
<evidence type="ECO:0000259" key="12">
    <source>
        <dbReference type="PROSITE" id="PS51468"/>
    </source>
</evidence>
<dbReference type="InParanoid" id="A0A3P8V198"/>
<dbReference type="Gene3D" id="3.40.50.410">
    <property type="entry name" value="von Willebrand factor, type A domain"/>
    <property type="match status" value="1"/>
</dbReference>
<dbReference type="PANTHER" id="PTHR10338">
    <property type="entry name" value="INTER-ALPHA-TRYPSIN INHIBITOR HEAVY CHAIN FAMILY MEMBER"/>
    <property type="match status" value="1"/>
</dbReference>
<accession>A0A3P8V198</accession>
<dbReference type="GO" id="GO:0005576">
    <property type="term" value="C:extracellular region"/>
    <property type="evidence" value="ECO:0007669"/>
    <property type="project" value="UniProtKB-SubCell"/>
</dbReference>
<dbReference type="InterPro" id="IPR002035">
    <property type="entry name" value="VWF_A"/>
</dbReference>
<dbReference type="PROSITE" id="PS50234">
    <property type="entry name" value="VWFA"/>
    <property type="match status" value="1"/>
</dbReference>
<evidence type="ECO:0000256" key="3">
    <source>
        <dbReference type="ARBA" id="ARBA00022525"/>
    </source>
</evidence>
<evidence type="ECO:0000256" key="4">
    <source>
        <dbReference type="ARBA" id="ARBA00022690"/>
    </source>
</evidence>
<keyword evidence="3" id="KW-0964">Secreted</keyword>
<evidence type="ECO:0000256" key="5">
    <source>
        <dbReference type="ARBA" id="ARBA00022729"/>
    </source>
</evidence>
<dbReference type="FunFam" id="3.40.50.410:FF:000013">
    <property type="entry name" value="inter-alpha-trypsin inhibitor heavy chain H2"/>
    <property type="match status" value="1"/>
</dbReference>